<comment type="caution">
    <text evidence="1">The sequence shown here is derived from an EMBL/GenBank/DDBJ whole genome shotgun (WGS) entry which is preliminary data.</text>
</comment>
<proteinExistence type="predicted"/>
<evidence type="ECO:0000313" key="2">
    <source>
        <dbReference type="Proteomes" id="UP001189429"/>
    </source>
</evidence>
<evidence type="ECO:0000313" key="1">
    <source>
        <dbReference type="EMBL" id="CAK0910995.1"/>
    </source>
</evidence>
<keyword evidence="2" id="KW-1185">Reference proteome</keyword>
<organism evidence="1 2">
    <name type="scientific">Prorocentrum cordatum</name>
    <dbReference type="NCBI Taxonomy" id="2364126"/>
    <lineage>
        <taxon>Eukaryota</taxon>
        <taxon>Sar</taxon>
        <taxon>Alveolata</taxon>
        <taxon>Dinophyceae</taxon>
        <taxon>Prorocentrales</taxon>
        <taxon>Prorocentraceae</taxon>
        <taxon>Prorocentrum</taxon>
    </lineage>
</organism>
<dbReference type="Proteomes" id="UP001189429">
    <property type="component" value="Unassembled WGS sequence"/>
</dbReference>
<protein>
    <submittedName>
        <fullName evidence="1">Uncharacterized protein</fullName>
    </submittedName>
</protein>
<dbReference type="EMBL" id="CAUYUJ010022503">
    <property type="protein sequence ID" value="CAK0910995.1"/>
    <property type="molecule type" value="Genomic_DNA"/>
</dbReference>
<accession>A0ABN9YH63</accession>
<gene>
    <name evidence="1" type="ORF">PCOR1329_LOCUS85005</name>
</gene>
<reference evidence="1" key="1">
    <citation type="submission" date="2023-10" db="EMBL/GenBank/DDBJ databases">
        <authorList>
            <person name="Chen Y."/>
            <person name="Shah S."/>
            <person name="Dougan E. K."/>
            <person name="Thang M."/>
            <person name="Chan C."/>
        </authorList>
    </citation>
    <scope>NUCLEOTIDE SEQUENCE [LARGE SCALE GENOMIC DNA]</scope>
</reference>
<sequence length="196" mass="21093">MHNAGMDWNMYSGSAGAWDAMTAAAAASIEQPTFYSTPESAQKLDPHTEAIRMAQQKAAMRRAGGQDLADTIRNAQMKNIPAAQAEAEANAMSAPRRVRDSAAARNGQLGPESLLGTWVDPRGNTVLVMSTDAYAVRLAAILSRPPRADLHLAMRPLDDGGWTCGNSTLSAETSTAEQLHWVGPDGNWSIWMRGRE</sequence>
<name>A0ABN9YH63_9DINO</name>